<dbReference type="STRING" id="1590841.A0A2R6RXD2"/>
<reference evidence="5" key="2">
    <citation type="journal article" date="2018" name="BMC Genomics">
        <title>A manually annotated Actinidia chinensis var. chinensis (kiwifruit) genome highlights the challenges associated with draft genomes and gene prediction in plants.</title>
        <authorList>
            <person name="Pilkington S.M."/>
            <person name="Crowhurst R."/>
            <person name="Hilario E."/>
            <person name="Nardozza S."/>
            <person name="Fraser L."/>
            <person name="Peng Y."/>
            <person name="Gunaseelan K."/>
            <person name="Simpson R."/>
            <person name="Tahir J."/>
            <person name="Deroles S.C."/>
            <person name="Templeton K."/>
            <person name="Luo Z."/>
            <person name="Davy M."/>
            <person name="Cheng C."/>
            <person name="McNeilage M."/>
            <person name="Scaglione D."/>
            <person name="Liu Y."/>
            <person name="Zhang Q."/>
            <person name="Datson P."/>
            <person name="De Silva N."/>
            <person name="Gardiner S.E."/>
            <person name="Bassett H."/>
            <person name="Chagne D."/>
            <person name="McCallum J."/>
            <person name="Dzierzon H."/>
            <person name="Deng C."/>
            <person name="Wang Y.Y."/>
            <person name="Barron L."/>
            <person name="Manako K."/>
            <person name="Bowen J."/>
            <person name="Foster T.M."/>
            <person name="Erridge Z.A."/>
            <person name="Tiffin H."/>
            <person name="Waite C.N."/>
            <person name="Davies K.M."/>
            <person name="Grierson E.P."/>
            <person name="Laing W.A."/>
            <person name="Kirk R."/>
            <person name="Chen X."/>
            <person name="Wood M."/>
            <person name="Montefiori M."/>
            <person name="Brummell D.A."/>
            <person name="Schwinn K.E."/>
            <person name="Catanach A."/>
            <person name="Fullerton C."/>
            <person name="Li D."/>
            <person name="Meiyalaghan S."/>
            <person name="Nieuwenhuizen N."/>
            <person name="Read N."/>
            <person name="Prakash R."/>
            <person name="Hunter D."/>
            <person name="Zhang H."/>
            <person name="McKenzie M."/>
            <person name="Knabel M."/>
            <person name="Harris A."/>
            <person name="Allan A.C."/>
            <person name="Gleave A."/>
            <person name="Chen A."/>
            <person name="Janssen B.J."/>
            <person name="Plunkett B."/>
            <person name="Ampomah-Dwamena C."/>
            <person name="Voogd C."/>
            <person name="Leif D."/>
            <person name="Lafferty D."/>
            <person name="Souleyre E.J.F."/>
            <person name="Varkonyi-Gasic E."/>
            <person name="Gambi F."/>
            <person name="Hanley J."/>
            <person name="Yao J.L."/>
            <person name="Cheung J."/>
            <person name="David K.M."/>
            <person name="Warren B."/>
            <person name="Marsh K."/>
            <person name="Snowden K.C."/>
            <person name="Lin-Wang K."/>
            <person name="Brian L."/>
            <person name="Martinez-Sanchez M."/>
            <person name="Wang M."/>
            <person name="Ileperuma N."/>
            <person name="Macnee N."/>
            <person name="Campin R."/>
            <person name="McAtee P."/>
            <person name="Drummond R.S.M."/>
            <person name="Espley R.V."/>
            <person name="Ireland H.S."/>
            <person name="Wu R."/>
            <person name="Atkinson R.G."/>
            <person name="Karunairetnam S."/>
            <person name="Bulley S."/>
            <person name="Chunkath S."/>
            <person name="Hanley Z."/>
            <person name="Storey R."/>
            <person name="Thrimawithana A.H."/>
            <person name="Thomson S."/>
            <person name="David C."/>
            <person name="Testolin R."/>
            <person name="Huang H."/>
            <person name="Hellens R.P."/>
            <person name="Schaffer R.J."/>
        </authorList>
    </citation>
    <scope>NUCLEOTIDE SEQUENCE [LARGE SCALE GENOMIC DNA]</scope>
    <source>
        <strain evidence="5">cv. Red5</strain>
    </source>
</reference>
<sequence length="1324" mass="143850">MVGIMAANAREKVASLVNLAKFAMDIPSKLELLRPLKDELSLADSVLLADFLPLVIDLHTDRFSPVRKFITELIGDIGLKNVECIPEIVPVLMTLLKDRTPAVARQAISCGIDLFRSCLIKVAIQGLYSSELDDSLASSWAWVLKFRDEIYSIAFQPGSDGTRLPAVKFVEAVILLYTLDPSGSLEPPLHQVSEEKSVEFNISWIRGGHPVLNVGDLSIEASQSLGVLLDELRLPTVKSLSNSMIIVLITSLSAIAKKRPAFYGRILPVLLSLDPSSPVNKGVRVSGAHHALRKAFLSCLQCTHTGAAPWRDRLVSALSEMKGEGLVEQTLHQVCQINGSVDRKDDIPITQEEKSSSVEGCDAVHSNSGRKRSGLQDPSDLADDDVSGKRLRSTPTVSEGSEQDLSRDKVGIPSSGQASSRGDGDNGPVQQLVAMFGALVAQGEKAIGSLEILISSISADLLAEVVMTNMRHLPPNCPKAEGDEEPSLNRGSSPNVVGCDAQFKHLSSILTQLLSVSSAPTQMNILLDAQWSSSNDIENPQEDKELAVMAVSDNDVVCTVVRYESEQALVPVPVCSADEVQSATESGVSALPSGVLDVGNLESGIPGLDSVTHSDRLAETLTVPSLTPIDLEDASQEQVSSLSKSPLDLVPSLSTDRSEELSPKAAITDVSSINSSTATSVGLSAQFVLPKMSAPVIDLADEEKDTLQKLAFTRVVEAYKQIAIAGGSHVRFSLLAYLGMESPLELDPWKILKEHIFADYTNHEGHEFTLRVLFRLFGEAEEEHDFFSSTTATSVYEMFILTVAETLRDSFPASDKSLSRLLGEAPYLPKSIFKLLESLCSPGSNDKDDKELHSGDRVTQGLSTIWNLILWRPPIRDVCLKIALQSAVHHLEEIRMKAIRLVANKLYPLSSIAQQIEDFAKEMVHSVSNGDCAMDKIDGEGSELQKGAMTKNISLDTSQSCISQNISSSSLTEAQRCMSLYFALCTKKHSLFREIFTVYKSTSNIVKQAVHGQIPILVRTIGPSAELLEIISDPPTGSENLLIQVLHTLTDGTVPSPELVLTIRKLYDTKLKDVEILIPILSYLPKDEVLLIFPHLVNLPLDKFQAALARVLQGSSHSGQVLSPAEVLIAIHGIDPDRDGILLKKVTDACNACFEQRQIFTQQVLAKVLNQLVEQIPLPLLFMRTVLQAIGAFPALVDFIMEILSRLVNKQIWKHPKLWVGFLKCALLTKPQSFSVLLQLPPAQLENALNRTAALKAPLIAHANQPNIRSSLPRSVLAVLGIASESQNSNQAQPTPAHTGETGNSDKEAVTENPKDHLVPTNSI</sequence>
<dbReference type="FunCoup" id="A0A2R6RXD2">
    <property type="interactions" value="4805"/>
</dbReference>
<keyword evidence="5" id="KW-1185">Reference proteome</keyword>
<dbReference type="EMBL" id="NKQK01000002">
    <property type="protein sequence ID" value="PSS34670.1"/>
    <property type="molecule type" value="Genomic_DNA"/>
</dbReference>
<dbReference type="GO" id="GO:0035194">
    <property type="term" value="P:regulatory ncRNA-mediated post-transcriptional gene silencing"/>
    <property type="evidence" value="ECO:0007669"/>
    <property type="project" value="EnsemblPlants"/>
</dbReference>
<reference evidence="4 5" key="1">
    <citation type="submission" date="2017-07" db="EMBL/GenBank/DDBJ databases">
        <title>An improved, manually edited Actinidia chinensis var. chinensis (kiwifruit) genome highlights the challenges associated with draft genomes and gene prediction in plants.</title>
        <authorList>
            <person name="Pilkington S."/>
            <person name="Crowhurst R."/>
            <person name="Hilario E."/>
            <person name="Nardozza S."/>
            <person name="Fraser L."/>
            <person name="Peng Y."/>
            <person name="Gunaseelan K."/>
            <person name="Simpson R."/>
            <person name="Tahir J."/>
            <person name="Deroles S."/>
            <person name="Templeton K."/>
            <person name="Luo Z."/>
            <person name="Davy M."/>
            <person name="Cheng C."/>
            <person name="Mcneilage M."/>
            <person name="Scaglione D."/>
            <person name="Liu Y."/>
            <person name="Zhang Q."/>
            <person name="Datson P."/>
            <person name="De Silva N."/>
            <person name="Gardiner S."/>
            <person name="Bassett H."/>
            <person name="Chagne D."/>
            <person name="Mccallum J."/>
            <person name="Dzierzon H."/>
            <person name="Deng C."/>
            <person name="Wang Y.-Y."/>
            <person name="Barron N."/>
            <person name="Manako K."/>
            <person name="Bowen J."/>
            <person name="Foster T."/>
            <person name="Erridge Z."/>
            <person name="Tiffin H."/>
            <person name="Waite C."/>
            <person name="Davies K."/>
            <person name="Grierson E."/>
            <person name="Laing W."/>
            <person name="Kirk R."/>
            <person name="Chen X."/>
            <person name="Wood M."/>
            <person name="Montefiori M."/>
            <person name="Brummell D."/>
            <person name="Schwinn K."/>
            <person name="Catanach A."/>
            <person name="Fullerton C."/>
            <person name="Li D."/>
            <person name="Meiyalaghan S."/>
            <person name="Nieuwenhuizen N."/>
            <person name="Read N."/>
            <person name="Prakash R."/>
            <person name="Hunter D."/>
            <person name="Zhang H."/>
            <person name="Mckenzie M."/>
            <person name="Knabel M."/>
            <person name="Harris A."/>
            <person name="Allan A."/>
            <person name="Chen A."/>
            <person name="Janssen B."/>
            <person name="Plunkett B."/>
            <person name="Dwamena C."/>
            <person name="Voogd C."/>
            <person name="Leif D."/>
            <person name="Lafferty D."/>
            <person name="Souleyre E."/>
            <person name="Varkonyi-Gasic E."/>
            <person name="Gambi F."/>
            <person name="Hanley J."/>
            <person name="Yao J.-L."/>
            <person name="Cheung J."/>
            <person name="David K."/>
            <person name="Warren B."/>
            <person name="Marsh K."/>
            <person name="Snowden K."/>
            <person name="Lin-Wang K."/>
            <person name="Brian L."/>
            <person name="Martinez-Sanchez M."/>
            <person name="Wang M."/>
            <person name="Ileperuma N."/>
            <person name="Macnee N."/>
            <person name="Campin R."/>
            <person name="Mcatee P."/>
            <person name="Drummond R."/>
            <person name="Espley R."/>
            <person name="Ireland H."/>
            <person name="Wu R."/>
            <person name="Atkinson R."/>
            <person name="Karunairetnam S."/>
            <person name="Bulley S."/>
            <person name="Chunkath S."/>
            <person name="Hanley Z."/>
            <person name="Storey R."/>
            <person name="Thrimawithana A."/>
            <person name="Thomson S."/>
            <person name="David C."/>
            <person name="Testolin R."/>
        </authorList>
    </citation>
    <scope>NUCLEOTIDE SEQUENCE [LARGE SCALE GENOMIC DNA]</scope>
    <source>
        <strain evidence="5">cv. Red5</strain>
        <tissue evidence="4">Young leaf</tissue>
    </source>
</reference>
<dbReference type="InterPro" id="IPR022075">
    <property type="entry name" value="Symplekin_C"/>
</dbReference>
<dbReference type="Gene3D" id="1.25.10.10">
    <property type="entry name" value="Leucine-rich Repeat Variant"/>
    <property type="match status" value="1"/>
</dbReference>
<dbReference type="SUPFAM" id="SSF48371">
    <property type="entry name" value="ARM repeat"/>
    <property type="match status" value="2"/>
</dbReference>
<organism evidence="4 5">
    <name type="scientific">Actinidia chinensis var. chinensis</name>
    <name type="common">Chinese soft-hair kiwi</name>
    <dbReference type="NCBI Taxonomy" id="1590841"/>
    <lineage>
        <taxon>Eukaryota</taxon>
        <taxon>Viridiplantae</taxon>
        <taxon>Streptophyta</taxon>
        <taxon>Embryophyta</taxon>
        <taxon>Tracheophyta</taxon>
        <taxon>Spermatophyta</taxon>
        <taxon>Magnoliopsida</taxon>
        <taxon>eudicotyledons</taxon>
        <taxon>Gunneridae</taxon>
        <taxon>Pentapetalae</taxon>
        <taxon>asterids</taxon>
        <taxon>Ericales</taxon>
        <taxon>Actinidiaceae</taxon>
        <taxon>Actinidia</taxon>
    </lineage>
</organism>
<dbReference type="InterPro" id="IPR011989">
    <property type="entry name" value="ARM-like"/>
</dbReference>
<dbReference type="GO" id="GO:0006396">
    <property type="term" value="P:RNA processing"/>
    <property type="evidence" value="ECO:0007669"/>
    <property type="project" value="EnsemblPlants"/>
</dbReference>
<gene>
    <name evidence="4" type="ORF">CEY00_Acc01776</name>
</gene>
<dbReference type="InterPro" id="IPR032460">
    <property type="entry name" value="Symplekin/Pta1_N"/>
</dbReference>
<dbReference type="Pfam" id="PF11935">
    <property type="entry name" value="SYMPK_PTA1_N"/>
    <property type="match status" value="1"/>
</dbReference>
<feature type="region of interest" description="Disordered" evidence="1">
    <location>
        <begin position="1287"/>
        <end position="1324"/>
    </location>
</feature>
<comment type="caution">
    <text evidence="4">The sequence shown here is derived from an EMBL/GenBank/DDBJ whole genome shotgun (WGS) entry which is preliminary data.</text>
</comment>
<feature type="compositionally biased region" description="Polar residues" evidence="1">
    <location>
        <begin position="1287"/>
        <end position="1296"/>
    </location>
</feature>
<proteinExistence type="predicted"/>
<name>A0A2R6RXD2_ACTCC</name>
<evidence type="ECO:0000259" key="3">
    <source>
        <dbReference type="Pfam" id="PF12295"/>
    </source>
</evidence>
<dbReference type="PANTHER" id="PTHR47184">
    <property type="entry name" value="PHOSPHATIDYLINOSITOL 3-AND 4-KINASE FAMILY PROTEIN-RELATED"/>
    <property type="match status" value="1"/>
</dbReference>
<dbReference type="OrthoDB" id="331600at2759"/>
<feature type="domain" description="Symplekin/Pta1 N-terminal" evidence="2">
    <location>
        <begin position="101"/>
        <end position="320"/>
    </location>
</feature>
<feature type="compositionally biased region" description="Basic and acidic residues" evidence="1">
    <location>
        <begin position="345"/>
        <end position="356"/>
    </location>
</feature>
<evidence type="ECO:0000256" key="1">
    <source>
        <dbReference type="SAM" id="MobiDB-lite"/>
    </source>
</evidence>
<dbReference type="PANTHER" id="PTHR47184:SF2">
    <property type="entry name" value="SYMPLEKIN"/>
    <property type="match status" value="1"/>
</dbReference>
<evidence type="ECO:0000259" key="2">
    <source>
        <dbReference type="Pfam" id="PF11935"/>
    </source>
</evidence>
<dbReference type="InterPro" id="IPR016024">
    <property type="entry name" value="ARM-type_fold"/>
</dbReference>
<feature type="compositionally biased region" description="Basic and acidic residues" evidence="1">
    <location>
        <begin position="1304"/>
        <end position="1318"/>
    </location>
</feature>
<dbReference type="Pfam" id="PF12295">
    <property type="entry name" value="Symplekin_C"/>
    <property type="match status" value="1"/>
</dbReference>
<dbReference type="Gramene" id="PSS34670">
    <property type="protein sequence ID" value="PSS34670"/>
    <property type="gene ID" value="CEY00_Acc01776"/>
</dbReference>
<feature type="region of interest" description="Disordered" evidence="1">
    <location>
        <begin position="345"/>
        <end position="426"/>
    </location>
</feature>
<dbReference type="OMA" id="YVNNEGH"/>
<feature type="domain" description="Symplekin C-terminal" evidence="3">
    <location>
        <begin position="1073"/>
        <end position="1251"/>
    </location>
</feature>
<protein>
    <submittedName>
        <fullName evidence="4">Symplekin like</fullName>
    </submittedName>
</protein>
<dbReference type="Proteomes" id="UP000241394">
    <property type="component" value="Chromosome LG2"/>
</dbReference>
<evidence type="ECO:0000313" key="5">
    <source>
        <dbReference type="Proteomes" id="UP000241394"/>
    </source>
</evidence>
<evidence type="ECO:0000313" key="4">
    <source>
        <dbReference type="EMBL" id="PSS34670.1"/>
    </source>
</evidence>
<dbReference type="InParanoid" id="A0A2R6RXD2"/>
<accession>A0A2R6RXD2</accession>